<reference evidence="1 2" key="1">
    <citation type="submission" date="2015-04" db="EMBL/GenBank/DDBJ databases">
        <title>Draft genome of the roundworm Trichinella nativa.</title>
        <authorList>
            <person name="Mitreva M."/>
        </authorList>
    </citation>
    <scope>NUCLEOTIDE SEQUENCE [LARGE SCALE GENOMIC DNA]</scope>
    <source>
        <strain evidence="1 2">ISS45</strain>
    </source>
</reference>
<proteinExistence type="predicted"/>
<dbReference type="EMBL" id="LVZM01003275">
    <property type="protein sequence ID" value="OUC48048.1"/>
    <property type="molecule type" value="Genomic_DNA"/>
</dbReference>
<organism evidence="1 2">
    <name type="scientific">Trichinella nativa</name>
    <dbReference type="NCBI Taxonomy" id="6335"/>
    <lineage>
        <taxon>Eukaryota</taxon>
        <taxon>Metazoa</taxon>
        <taxon>Ecdysozoa</taxon>
        <taxon>Nematoda</taxon>
        <taxon>Enoplea</taxon>
        <taxon>Dorylaimia</taxon>
        <taxon>Trichinellida</taxon>
        <taxon>Trichinellidae</taxon>
        <taxon>Trichinella</taxon>
    </lineage>
</organism>
<dbReference type="AlphaFoldDB" id="A0A1Y3EY95"/>
<protein>
    <submittedName>
        <fullName evidence="1">Uncharacterized protein</fullName>
    </submittedName>
</protein>
<accession>A0A1Y3EY95</accession>
<name>A0A1Y3EY95_9BILA</name>
<evidence type="ECO:0000313" key="2">
    <source>
        <dbReference type="Proteomes" id="UP000243006"/>
    </source>
</evidence>
<dbReference type="Proteomes" id="UP000243006">
    <property type="component" value="Unassembled WGS sequence"/>
</dbReference>
<evidence type="ECO:0000313" key="1">
    <source>
        <dbReference type="EMBL" id="OUC48048.1"/>
    </source>
</evidence>
<sequence>MYRSGQTRTTKKFEKGSLKFVIVTYRSTEPKMFYFFYSFLEKTSKLIVGSLAYVVNSSISLNVKQLLEQIGGEEAVFERLQLIHATWLFTSSALL</sequence>
<comment type="caution">
    <text evidence="1">The sequence shown here is derived from an EMBL/GenBank/DDBJ whole genome shotgun (WGS) entry which is preliminary data.</text>
</comment>
<gene>
    <name evidence="1" type="ORF">D917_06464</name>
</gene>